<gene>
    <name evidence="2" type="ORF">UNLARM2_0592</name>
</gene>
<organism evidence="2 3">
    <name type="scientific">Candidatus Micrarchaeum acidiphilum ARMAN-2</name>
    <dbReference type="NCBI Taxonomy" id="425595"/>
    <lineage>
        <taxon>Archaea</taxon>
        <taxon>Candidatus Micrarchaeota</taxon>
        <taxon>Candidatus Micrarchaeia</taxon>
        <taxon>Candidatus Micrarchaeales</taxon>
        <taxon>Candidatus Micrarchaeaceae</taxon>
        <taxon>Candidatus Micrarchaeum</taxon>
    </lineage>
</organism>
<dbReference type="Proteomes" id="UP000332487">
    <property type="component" value="Unassembled WGS sequence"/>
</dbReference>
<dbReference type="AlphaFoldDB" id="C7DHP9"/>
<reference evidence="2 3" key="1">
    <citation type="journal article" date="2009" name="Genome Biol.">
        <title>Community-wide analysis of microbial genome sequence signatures.</title>
        <authorList>
            <person name="Dick G.J."/>
            <person name="Andersson A.F."/>
            <person name="Baker B.J."/>
            <person name="Simmons S.L."/>
            <person name="Thomas B.C."/>
            <person name="Yelton A.P."/>
            <person name="Banfield J.F."/>
        </authorList>
    </citation>
    <scope>NUCLEOTIDE SEQUENCE [LARGE SCALE GENOMIC DNA]</scope>
    <source>
        <strain evidence="2">ARMAN-2</strain>
    </source>
</reference>
<sequence length="99" mass="11471">MTKYENKKYAMGMEAETTPKHPYGPGAAEQSPEELVRKGRKYNGGQSYLEVARQLQEQANLRERGGRYHRESVKREGARFKEAAELAFRKARAERRVRV</sequence>
<evidence type="ECO:0000313" key="3">
    <source>
        <dbReference type="Proteomes" id="UP000332487"/>
    </source>
</evidence>
<evidence type="ECO:0000313" key="2">
    <source>
        <dbReference type="EMBL" id="EET90151.1"/>
    </source>
</evidence>
<protein>
    <submittedName>
        <fullName evidence="2">Uncharacterized protein</fullName>
    </submittedName>
</protein>
<feature type="region of interest" description="Disordered" evidence="1">
    <location>
        <begin position="1"/>
        <end position="32"/>
    </location>
</feature>
<keyword evidence="3" id="KW-1185">Reference proteome</keyword>
<reference evidence="2 3" key="2">
    <citation type="journal article" date="2010" name="Proc. Natl. Acad. Sci. U.S.A.">
        <title>Enigmatic, ultrasmall, uncultivated Archaea.</title>
        <authorList>
            <person name="Baker B.J."/>
            <person name="Comolli L.R."/>
            <person name="Dick G.J."/>
            <person name="Hauser L.J."/>
            <person name="Hyatt D."/>
            <person name="Dill B.D."/>
            <person name="Land M.L."/>
            <person name="Verberkmoes N.C."/>
            <person name="Hettich R.L."/>
            <person name="Banfield J.F."/>
        </authorList>
    </citation>
    <scope>NUCLEOTIDE SEQUENCE [LARGE SCALE GENOMIC DNA]</scope>
    <source>
        <strain evidence="2">ARMAN-2</strain>
    </source>
</reference>
<proteinExistence type="predicted"/>
<accession>C7DHP9</accession>
<evidence type="ECO:0000256" key="1">
    <source>
        <dbReference type="SAM" id="MobiDB-lite"/>
    </source>
</evidence>
<dbReference type="EMBL" id="GG697240">
    <property type="protein sequence ID" value="EET90151.1"/>
    <property type="molecule type" value="Genomic_DNA"/>
</dbReference>
<name>C7DHP9_MICA2</name>